<dbReference type="Proteomes" id="UP001497457">
    <property type="component" value="Chromosome 8b"/>
</dbReference>
<evidence type="ECO:0000313" key="2">
    <source>
        <dbReference type="EMBL" id="CAL5087625.1"/>
    </source>
</evidence>
<organism evidence="2 3">
    <name type="scientific">Urochloa decumbens</name>
    <dbReference type="NCBI Taxonomy" id="240449"/>
    <lineage>
        <taxon>Eukaryota</taxon>
        <taxon>Viridiplantae</taxon>
        <taxon>Streptophyta</taxon>
        <taxon>Embryophyta</taxon>
        <taxon>Tracheophyta</taxon>
        <taxon>Spermatophyta</taxon>
        <taxon>Magnoliopsida</taxon>
        <taxon>Liliopsida</taxon>
        <taxon>Poales</taxon>
        <taxon>Poaceae</taxon>
        <taxon>PACMAD clade</taxon>
        <taxon>Panicoideae</taxon>
        <taxon>Panicodae</taxon>
        <taxon>Paniceae</taxon>
        <taxon>Melinidinae</taxon>
        <taxon>Urochloa</taxon>
    </lineage>
</organism>
<protein>
    <recommendedName>
        <fullName evidence="4">Ubiquitin-like protease family profile domain-containing protein</fullName>
    </recommendedName>
</protein>
<dbReference type="EMBL" id="OZ075118">
    <property type="protein sequence ID" value="CAL5087625.1"/>
    <property type="molecule type" value="Genomic_DNA"/>
</dbReference>
<sequence>MKHHSGSRRRLHGRKSILSDDSSEGSFDAYMDEMCEKPCSEITVTSMSSAERVWEVVSKFDDSKKKLVQSIGFGGILDMPHFKHSNNQFTRWILSKFRWYTGMFVFADTINLTITPEHIGKIIGISCTGLDVADKCFKDDDEKLSFATSRLSFLGSEHELLELAEHFVLSDFHHPLSKEDEDKFKIAFVIFIMGRFLAPTTEQSSSRSDFWGALSNPDQIGAYNWSSYVLHNILEASRAVTWGTLEYLSVSHITGCSLIVQILYLDMIDFGPLSLPHVIFPRVKHFTSELIVRMIESDISVDESSSTSFTYGRIKAVRKIDNCYITSSRCVTTTNYSARRAVMNNMSNNIKNKLPVNSSPSGNTIAEYCLSSPSGSKLAANSSPASSSSQLNLKAQISPPPLVDTEVIDFSAFIRNKYPGQIDAPLLDDLRLHNARCSQHIHKYTRACSAAIVKENINSAASMCWIMHDSPRFIEIKGYTIKEQFASNHFLTDAVFDTLIRRIGQLDQDIYASQIPLRWRHLFESDFATHVLAQENPVANIPVREQFVGNRINYELSRCRMFFVPVRSNAIWWCYAWDLKNNTVLIIDPLFGHEKDDVVIKRHSGTLDMLSKSLSETTTEVFNGWTPRFDRCKVIVFHTLGMPCERSQTGFFTLFCIKNFDGAHLTLIPSEVNLHKFKTYMLHEILELNDNRARLPTAFVHIID</sequence>
<dbReference type="PANTHER" id="PTHR34835">
    <property type="entry name" value="OS07G0283600 PROTEIN-RELATED"/>
    <property type="match status" value="1"/>
</dbReference>
<evidence type="ECO:0000313" key="3">
    <source>
        <dbReference type="Proteomes" id="UP001497457"/>
    </source>
</evidence>
<dbReference type="Gene3D" id="3.40.395.10">
    <property type="entry name" value="Adenoviral Proteinase, Chain A"/>
    <property type="match status" value="1"/>
</dbReference>
<proteinExistence type="predicted"/>
<dbReference type="SUPFAM" id="SSF54001">
    <property type="entry name" value="Cysteine proteinases"/>
    <property type="match status" value="1"/>
</dbReference>
<feature type="compositionally biased region" description="Basic residues" evidence="1">
    <location>
        <begin position="1"/>
        <end position="15"/>
    </location>
</feature>
<dbReference type="AlphaFoldDB" id="A0ABC9G5L3"/>
<reference evidence="2 3" key="2">
    <citation type="submission" date="2024-10" db="EMBL/GenBank/DDBJ databases">
        <authorList>
            <person name="Ryan C."/>
        </authorList>
    </citation>
    <scope>NUCLEOTIDE SEQUENCE [LARGE SCALE GENOMIC DNA]</scope>
</reference>
<accession>A0ABC9G5L3</accession>
<reference evidence="3" key="1">
    <citation type="submission" date="2024-06" db="EMBL/GenBank/DDBJ databases">
        <authorList>
            <person name="Ryan C."/>
        </authorList>
    </citation>
    <scope>NUCLEOTIDE SEQUENCE [LARGE SCALE GENOMIC DNA]</scope>
</reference>
<dbReference type="InterPro" id="IPR038765">
    <property type="entry name" value="Papain-like_cys_pep_sf"/>
</dbReference>
<dbReference type="PANTHER" id="PTHR34835:SF63">
    <property type="entry name" value="AMINOTRANSFERASE-LIKE PLANT MOBILE DOMAIN-CONTAINING PROTEIN"/>
    <property type="match status" value="1"/>
</dbReference>
<keyword evidence="3" id="KW-1185">Reference proteome</keyword>
<feature type="region of interest" description="Disordered" evidence="1">
    <location>
        <begin position="1"/>
        <end position="20"/>
    </location>
</feature>
<gene>
    <name evidence="2" type="ORF">URODEC1_LOCUS112304</name>
</gene>
<evidence type="ECO:0000256" key="1">
    <source>
        <dbReference type="SAM" id="MobiDB-lite"/>
    </source>
</evidence>
<evidence type="ECO:0008006" key="4">
    <source>
        <dbReference type="Google" id="ProtNLM"/>
    </source>
</evidence>
<name>A0ABC9G5L3_9POAL</name>